<name>A0ACC4EBD0_PURLI</name>
<sequence>MFGGFAPPQQSPEEIRAMEAEATFTVQQVVATAFMLYLSPLPLTWPAESFERSLTGMKKSSAARTSLQYAIMRRKNLSR</sequence>
<evidence type="ECO:0000313" key="1">
    <source>
        <dbReference type="EMBL" id="KAL3965114.1"/>
    </source>
</evidence>
<evidence type="ECO:0000313" key="2">
    <source>
        <dbReference type="Proteomes" id="UP001638806"/>
    </source>
</evidence>
<reference evidence="1" key="1">
    <citation type="submission" date="2024-12" db="EMBL/GenBank/DDBJ databases">
        <title>Comparative genomics and development of molecular markers within Purpureocillium lilacinum and among Purpureocillium species.</title>
        <authorList>
            <person name="Yeh Z.-Y."/>
            <person name="Ni N.-T."/>
            <person name="Lo P.-H."/>
            <person name="Mushyakhwo K."/>
            <person name="Lin C.-F."/>
            <person name="Nai Y.-S."/>
        </authorList>
    </citation>
    <scope>NUCLEOTIDE SEQUENCE</scope>
    <source>
        <strain evidence="1">NCHU-NPUST-175</strain>
    </source>
</reference>
<accession>A0ACC4EBD0</accession>
<dbReference type="EMBL" id="JBGNUJ010000002">
    <property type="protein sequence ID" value="KAL3965114.1"/>
    <property type="molecule type" value="Genomic_DNA"/>
</dbReference>
<dbReference type="Proteomes" id="UP001638806">
    <property type="component" value="Unassembled WGS sequence"/>
</dbReference>
<gene>
    <name evidence="1" type="ORF">ACCO45_002118</name>
</gene>
<protein>
    <submittedName>
        <fullName evidence="1">Uncharacterized protein</fullName>
    </submittedName>
</protein>
<proteinExistence type="predicted"/>
<keyword evidence="2" id="KW-1185">Reference proteome</keyword>
<organism evidence="1 2">
    <name type="scientific">Purpureocillium lilacinum</name>
    <name type="common">Paecilomyces lilacinus</name>
    <dbReference type="NCBI Taxonomy" id="33203"/>
    <lineage>
        <taxon>Eukaryota</taxon>
        <taxon>Fungi</taxon>
        <taxon>Dikarya</taxon>
        <taxon>Ascomycota</taxon>
        <taxon>Pezizomycotina</taxon>
        <taxon>Sordariomycetes</taxon>
        <taxon>Hypocreomycetidae</taxon>
        <taxon>Hypocreales</taxon>
        <taxon>Ophiocordycipitaceae</taxon>
        <taxon>Purpureocillium</taxon>
    </lineage>
</organism>
<comment type="caution">
    <text evidence="1">The sequence shown here is derived from an EMBL/GenBank/DDBJ whole genome shotgun (WGS) entry which is preliminary data.</text>
</comment>